<evidence type="ECO:0000256" key="2">
    <source>
        <dbReference type="ARBA" id="ARBA00022573"/>
    </source>
</evidence>
<dbReference type="GO" id="GO:0016491">
    <property type="term" value="F:oxidoreductase activity"/>
    <property type="evidence" value="ECO:0007669"/>
    <property type="project" value="UniProtKB-KW"/>
</dbReference>
<keyword evidence="3 4" id="KW-0560">Oxidoreductase</keyword>
<evidence type="ECO:0000313" key="4">
    <source>
        <dbReference type="EMBL" id="MBV7378498.1"/>
    </source>
</evidence>
<accession>A0ABS6T191</accession>
<dbReference type="Pfam" id="PF02571">
    <property type="entry name" value="CbiJ"/>
    <property type="match status" value="1"/>
</dbReference>
<proteinExistence type="predicted"/>
<evidence type="ECO:0000256" key="3">
    <source>
        <dbReference type="ARBA" id="ARBA00023002"/>
    </source>
</evidence>
<dbReference type="InterPro" id="IPR003723">
    <property type="entry name" value="Precorrin-6x_reduct"/>
</dbReference>
<dbReference type="RefSeq" id="WP_218391628.1">
    <property type="nucleotide sequence ID" value="NZ_JAHUZE010000001.1"/>
</dbReference>
<keyword evidence="5" id="KW-1185">Reference proteome</keyword>
<comment type="caution">
    <text evidence="4">The sequence shown here is derived from an EMBL/GenBank/DDBJ whole genome shotgun (WGS) entry which is preliminary data.</text>
</comment>
<organism evidence="4 5">
    <name type="scientific">Maritimibacter dapengensis</name>
    <dbReference type="NCBI Taxonomy" id="2836868"/>
    <lineage>
        <taxon>Bacteria</taxon>
        <taxon>Pseudomonadati</taxon>
        <taxon>Pseudomonadota</taxon>
        <taxon>Alphaproteobacteria</taxon>
        <taxon>Rhodobacterales</taxon>
        <taxon>Roseobacteraceae</taxon>
        <taxon>Maritimibacter</taxon>
    </lineage>
</organism>
<dbReference type="PROSITE" id="PS51014">
    <property type="entry name" value="COBK_CBIJ"/>
    <property type="match status" value="1"/>
</dbReference>
<dbReference type="PANTHER" id="PTHR36925">
    <property type="entry name" value="COBALT-PRECORRIN-6A REDUCTASE"/>
    <property type="match status" value="1"/>
</dbReference>
<dbReference type="Proteomes" id="UP000756530">
    <property type="component" value="Unassembled WGS sequence"/>
</dbReference>
<dbReference type="EMBL" id="JAHUZE010000001">
    <property type="protein sequence ID" value="MBV7378498.1"/>
    <property type="molecule type" value="Genomic_DNA"/>
</dbReference>
<reference evidence="4 5" key="1">
    <citation type="submission" date="2021-05" db="EMBL/GenBank/DDBJ databases">
        <title>Culturable bacteria isolated from Daya Bay.</title>
        <authorList>
            <person name="Zheng W."/>
            <person name="Yu S."/>
            <person name="Huang Y."/>
        </authorList>
    </citation>
    <scope>NUCLEOTIDE SEQUENCE [LARGE SCALE GENOMIC DNA]</scope>
    <source>
        <strain evidence="4 5">DP4N28-5</strain>
    </source>
</reference>
<keyword evidence="2" id="KW-0169">Cobalamin biosynthesis</keyword>
<protein>
    <submittedName>
        <fullName evidence="4">Precorrin-6A/cobalt-precorrin-6A reductase</fullName>
        <ecNumber evidence="4">1.3.1.106</ecNumber>
    </submittedName>
</protein>
<comment type="pathway">
    <text evidence="1">Cofactor biosynthesis; adenosylcobalamin biosynthesis.</text>
</comment>
<evidence type="ECO:0000256" key="1">
    <source>
        <dbReference type="ARBA" id="ARBA00004953"/>
    </source>
</evidence>
<gene>
    <name evidence="4" type="ORF">KJP28_06135</name>
</gene>
<dbReference type="PANTHER" id="PTHR36925:SF1">
    <property type="entry name" value="COBALT-PRECORRIN-6A REDUCTASE"/>
    <property type="match status" value="1"/>
</dbReference>
<dbReference type="EC" id="1.3.1.106" evidence="4"/>
<sequence>MRSPRFALSFPRRLAHSPGDDFKTPGAMVKILLMAGTYEARLLAKRLDALPGVDLMVSLAAATATHGEIAGKVRRGGFGGEAAQAAFMDDAGVAAVIDATHPFAAAISVRTQKIAARLGVPYVQVLRPAWRAGTGDDWRMIGSFDEVRAAVTGASTVLLATGPGAVERIGRLPVGRVICRRIDPTREAYPHDNGEWQVARPPFAVADEVALFQKEGVDMIVAKNSGGAGGRAKLTAARELGLPVVMVARSAQPPGAKVETVEAALDWVAVL</sequence>
<name>A0ABS6T191_9RHOB</name>
<evidence type="ECO:0000313" key="5">
    <source>
        <dbReference type="Proteomes" id="UP000756530"/>
    </source>
</evidence>